<protein>
    <recommendedName>
        <fullName evidence="2">precorrin-2 dehydrogenase</fullName>
        <ecNumber evidence="2">1.3.1.76</ecNumber>
    </recommendedName>
</protein>
<dbReference type="EMBL" id="QVOD01000002">
    <property type="protein sequence ID" value="RFT68296.1"/>
    <property type="molecule type" value="Genomic_DNA"/>
</dbReference>
<reference evidence="9 11" key="2">
    <citation type="submission" date="2018-08" db="EMBL/GenBank/DDBJ databases">
        <title>Bacillus clarus sp. nov. strain PS00077A.</title>
        <authorList>
            <person name="Mendez Acevedo M."/>
            <person name="Carroll L."/>
            <person name="Mukherjee M."/>
            <person name="Wiedmann M."/>
            <person name="Kovac J."/>
        </authorList>
    </citation>
    <scope>NUCLEOTIDE SEQUENCE [LARGE SCALE GENOMIC DNA]</scope>
    <source>
        <strain evidence="9 11">PS00077A</strain>
    </source>
</reference>
<keyword evidence="3" id="KW-0560">Oxidoreductase</keyword>
<evidence type="ECO:0000256" key="6">
    <source>
        <dbReference type="ARBA" id="ARBA00047561"/>
    </source>
</evidence>
<feature type="domain" description="Siroheme synthase central" evidence="7">
    <location>
        <begin position="117"/>
        <end position="142"/>
    </location>
</feature>
<dbReference type="SUPFAM" id="SSF75615">
    <property type="entry name" value="Siroheme synthase middle domains-like"/>
    <property type="match status" value="1"/>
</dbReference>
<dbReference type="Proteomes" id="UP000029389">
    <property type="component" value="Unassembled WGS sequence"/>
</dbReference>
<dbReference type="Gene3D" id="1.10.8.610">
    <property type="entry name" value="SirC, precorrin-2 dehydrogenase, C-terminal helical domain-like"/>
    <property type="match status" value="1"/>
</dbReference>
<dbReference type="Pfam" id="PF13241">
    <property type="entry name" value="NAD_binding_7"/>
    <property type="match status" value="1"/>
</dbReference>
<accession>A0A090YRK4</accession>
<dbReference type="SUPFAM" id="SSF51735">
    <property type="entry name" value="NAD(P)-binding Rossmann-fold domains"/>
    <property type="match status" value="1"/>
</dbReference>
<dbReference type="InterPro" id="IPR036291">
    <property type="entry name" value="NAD(P)-bd_dom_sf"/>
</dbReference>
<dbReference type="Proteomes" id="UP000264294">
    <property type="component" value="Unassembled WGS sequence"/>
</dbReference>
<name>A0A090YRK4_9BACI</name>
<evidence type="ECO:0000313" key="9">
    <source>
        <dbReference type="EMBL" id="RFT68296.1"/>
    </source>
</evidence>
<dbReference type="RefSeq" id="WP_042982750.1">
    <property type="nucleotide sequence ID" value="NZ_JMQC01000008.1"/>
</dbReference>
<dbReference type="AlphaFoldDB" id="A0A090YRK4"/>
<dbReference type="NCBIfam" id="TIGR01470">
    <property type="entry name" value="cysG_Nterm"/>
    <property type="match status" value="1"/>
</dbReference>
<evidence type="ECO:0000256" key="4">
    <source>
        <dbReference type="ARBA" id="ARBA00023027"/>
    </source>
</evidence>
<dbReference type="InterPro" id="IPR028281">
    <property type="entry name" value="Sirohaem_synthase_central"/>
</dbReference>
<dbReference type="PATRIC" id="fig|1405.8.peg.4006"/>
<comment type="caution">
    <text evidence="8">The sequence shown here is derived from an EMBL/GenBank/DDBJ whole genome shotgun (WGS) entry which is preliminary data.</text>
</comment>
<dbReference type="Pfam" id="PF22440">
    <property type="entry name" value="SirC_C"/>
    <property type="match status" value="1"/>
</dbReference>
<evidence type="ECO:0000256" key="1">
    <source>
        <dbReference type="ARBA" id="ARBA00005010"/>
    </source>
</evidence>
<dbReference type="STRING" id="1405.B7492_07970"/>
<reference evidence="8 10" key="1">
    <citation type="submission" date="2014-04" db="EMBL/GenBank/DDBJ databases">
        <authorList>
            <person name="Bishop-Lilly K.A."/>
            <person name="Broomall S.M."/>
            <person name="Chain P.S."/>
            <person name="Chertkov O."/>
            <person name="Coyne S.R."/>
            <person name="Daligault H.E."/>
            <person name="Davenport K.W."/>
            <person name="Erkkila T."/>
            <person name="Frey K.G."/>
            <person name="Gibbons H.S."/>
            <person name="Gu W."/>
            <person name="Jaissle J."/>
            <person name="Johnson S.L."/>
            <person name="Koroleva G.I."/>
            <person name="Ladner J.T."/>
            <person name="Lo C.-C."/>
            <person name="Minogue T.D."/>
            <person name="Munk C."/>
            <person name="Palacios G.F."/>
            <person name="Redden C.L."/>
            <person name="Rosenzweig C.N."/>
            <person name="Scholz M.B."/>
            <person name="Teshima H."/>
            <person name="Xu Y."/>
        </authorList>
    </citation>
    <scope>NUCLEOTIDE SEQUENCE [LARGE SCALE GENOMIC DNA]</scope>
    <source>
        <strain evidence="8 10">BHP</strain>
    </source>
</reference>
<evidence type="ECO:0000256" key="3">
    <source>
        <dbReference type="ARBA" id="ARBA00023002"/>
    </source>
</evidence>
<keyword evidence="5" id="KW-0627">Porphyrin biosynthesis</keyword>
<dbReference type="InterPro" id="IPR028161">
    <property type="entry name" value="Met8-like"/>
</dbReference>
<evidence type="ECO:0000256" key="2">
    <source>
        <dbReference type="ARBA" id="ARBA00012400"/>
    </source>
</evidence>
<dbReference type="NCBIfam" id="NF005222">
    <property type="entry name" value="PRK06718.1"/>
    <property type="match status" value="1"/>
</dbReference>
<keyword evidence="4" id="KW-0520">NAD</keyword>
<dbReference type="EC" id="1.3.1.76" evidence="2"/>
<dbReference type="InterPro" id="IPR006367">
    <property type="entry name" value="Sirohaem_synthase_N"/>
</dbReference>
<dbReference type="UniPathway" id="UPA00262">
    <property type="reaction ID" value="UER00222"/>
</dbReference>
<dbReference type="EMBL" id="JMQC01000008">
    <property type="protein sequence ID" value="KFN01474.1"/>
    <property type="molecule type" value="Genomic_DNA"/>
</dbReference>
<dbReference type="GO" id="GO:0043115">
    <property type="term" value="F:precorrin-2 dehydrogenase activity"/>
    <property type="evidence" value="ECO:0007669"/>
    <property type="project" value="UniProtKB-EC"/>
</dbReference>
<proteinExistence type="predicted"/>
<evidence type="ECO:0000313" key="8">
    <source>
        <dbReference type="EMBL" id="KFN01474.1"/>
    </source>
</evidence>
<evidence type="ECO:0000313" key="10">
    <source>
        <dbReference type="Proteomes" id="UP000029389"/>
    </source>
</evidence>
<keyword evidence="11" id="KW-1185">Reference proteome</keyword>
<organism evidence="8 10">
    <name type="scientific">Bacillus clarus</name>
    <dbReference type="NCBI Taxonomy" id="2338372"/>
    <lineage>
        <taxon>Bacteria</taxon>
        <taxon>Bacillati</taxon>
        <taxon>Bacillota</taxon>
        <taxon>Bacilli</taxon>
        <taxon>Bacillales</taxon>
        <taxon>Bacillaceae</taxon>
        <taxon>Bacillus</taxon>
        <taxon>Bacillus cereus group</taxon>
    </lineage>
</organism>
<comment type="catalytic activity">
    <reaction evidence="6">
        <text>precorrin-2 + NAD(+) = sirohydrochlorin + NADH + 2 H(+)</text>
        <dbReference type="Rhea" id="RHEA:15613"/>
        <dbReference type="ChEBI" id="CHEBI:15378"/>
        <dbReference type="ChEBI" id="CHEBI:57540"/>
        <dbReference type="ChEBI" id="CHEBI:57945"/>
        <dbReference type="ChEBI" id="CHEBI:58351"/>
        <dbReference type="ChEBI" id="CHEBI:58827"/>
        <dbReference type="EC" id="1.3.1.76"/>
    </reaction>
</comment>
<gene>
    <name evidence="9" type="ORF">D0U04_02265</name>
    <name evidence="8" type="ORF">DJ93_3898</name>
</gene>
<dbReference type="PANTHER" id="PTHR35330">
    <property type="entry name" value="SIROHEME BIOSYNTHESIS PROTEIN MET8"/>
    <property type="match status" value="1"/>
</dbReference>
<dbReference type="Pfam" id="PF14824">
    <property type="entry name" value="Sirohm_synth_M"/>
    <property type="match status" value="1"/>
</dbReference>
<dbReference type="PANTHER" id="PTHR35330:SF1">
    <property type="entry name" value="SIROHEME BIOSYNTHESIS PROTEIN MET8"/>
    <property type="match status" value="1"/>
</dbReference>
<dbReference type="InterPro" id="IPR042518">
    <property type="entry name" value="SirC_C"/>
</dbReference>
<evidence type="ECO:0000256" key="5">
    <source>
        <dbReference type="ARBA" id="ARBA00023244"/>
    </source>
</evidence>
<evidence type="ECO:0000313" key="11">
    <source>
        <dbReference type="Proteomes" id="UP000264294"/>
    </source>
</evidence>
<sequence>MYPLTVRVDKKRVVVVGGGKVAGFKIVPLLKQGADIVVVSTELDVNLVKLVEEKQIRWYQREYEKSDIEDAFLVVAATSDPILNEKIAKDASSNQLVNVITNPESGNVHFPAAIHRGLLNVAVSTGGASPKLAKKIRDDIANKYDEAYETYLDFLYEVRIKVKELQLEKRQKNILLQEVLKSVYVQNEQKRELFLQELEKKARVGQKIK</sequence>
<dbReference type="GO" id="GO:0004325">
    <property type="term" value="F:ferrochelatase activity"/>
    <property type="evidence" value="ECO:0007669"/>
    <property type="project" value="InterPro"/>
</dbReference>
<dbReference type="GO" id="GO:0019354">
    <property type="term" value="P:siroheme biosynthetic process"/>
    <property type="evidence" value="ECO:0007669"/>
    <property type="project" value="UniProtKB-UniPathway"/>
</dbReference>
<evidence type="ECO:0000259" key="7">
    <source>
        <dbReference type="Pfam" id="PF14824"/>
    </source>
</evidence>
<dbReference type="Gene3D" id="3.40.50.720">
    <property type="entry name" value="NAD(P)-binding Rossmann-like Domain"/>
    <property type="match status" value="1"/>
</dbReference>
<comment type="pathway">
    <text evidence="1">Porphyrin-containing compound metabolism; siroheme biosynthesis; sirohydrochlorin from precorrin-2: step 1/1.</text>
</comment>